<dbReference type="EMBL" id="JAPNTZ010000009">
    <property type="protein sequence ID" value="MCY1141494.1"/>
    <property type="molecule type" value="Genomic_DNA"/>
</dbReference>
<organism evidence="1 2">
    <name type="scientific">Paractinoplanes pyxinae</name>
    <dbReference type="NCBI Taxonomy" id="2997416"/>
    <lineage>
        <taxon>Bacteria</taxon>
        <taxon>Bacillati</taxon>
        <taxon>Actinomycetota</taxon>
        <taxon>Actinomycetes</taxon>
        <taxon>Micromonosporales</taxon>
        <taxon>Micromonosporaceae</taxon>
        <taxon>Paractinoplanes</taxon>
    </lineage>
</organism>
<reference evidence="1" key="1">
    <citation type="submission" date="2022-11" db="EMBL/GenBank/DDBJ databases">
        <authorList>
            <person name="Somphong A."/>
            <person name="Phongsopitanun W."/>
        </authorList>
    </citation>
    <scope>NUCLEOTIDE SEQUENCE</scope>
    <source>
        <strain evidence="1">Pm04-4</strain>
    </source>
</reference>
<keyword evidence="2" id="KW-1185">Reference proteome</keyword>
<evidence type="ECO:0000313" key="1">
    <source>
        <dbReference type="EMBL" id="MCY1141494.1"/>
    </source>
</evidence>
<evidence type="ECO:0000313" key="2">
    <source>
        <dbReference type="Proteomes" id="UP001151002"/>
    </source>
</evidence>
<dbReference type="RefSeq" id="WP_267565878.1">
    <property type="nucleotide sequence ID" value="NZ_JAPNTZ010000009.1"/>
</dbReference>
<sequence length="97" mass="10511">MLQLRRRAHDRPAPPPEILAAASADYAATLPVLDEFVGKIRASWTRETPEIHAVADAWLTLRTQQAQPATWLVAAIALVQLAQTPPRVPSTTPADGP</sequence>
<name>A0ABT4B4T0_9ACTN</name>
<dbReference type="Proteomes" id="UP001151002">
    <property type="component" value="Unassembled WGS sequence"/>
</dbReference>
<proteinExistence type="predicted"/>
<accession>A0ABT4B4T0</accession>
<comment type="caution">
    <text evidence="1">The sequence shown here is derived from an EMBL/GenBank/DDBJ whole genome shotgun (WGS) entry which is preliminary data.</text>
</comment>
<gene>
    <name evidence="1" type="ORF">OWR29_26150</name>
</gene>
<protein>
    <submittedName>
        <fullName evidence="1">Uncharacterized protein</fullName>
    </submittedName>
</protein>